<reference evidence="6 7" key="1">
    <citation type="submission" date="2018-04" db="EMBL/GenBank/DDBJ databases">
        <authorList>
            <person name="Zhang X."/>
            <person name="Yuan J."/>
            <person name="Li F."/>
            <person name="Xiang J."/>
        </authorList>
    </citation>
    <scope>NUCLEOTIDE SEQUENCE [LARGE SCALE GENOMIC DNA]</scope>
    <source>
        <tissue evidence="6">Muscle</tissue>
    </source>
</reference>
<keyword evidence="3" id="KW-0862">Zinc</keyword>
<sequence>MAGVTNSGKRLVRSKSGLRIIPLKDTDRSPFELREPEWIPDKMSPTCMDCKEKFDFLKRRHHCRRCGRVCCATCCETRLALPRMCFLDPVRMCSPCAETTSKENQFYNKDLKTLITGAILSQSAQDQFDLESCLVQCRLSPDHRYLILSGSQVDNLTPLSIPMHRVTGLHVANRFQDSAGNFKVTGVTVQYTLAGEDEDEVSIAAPPDASPSAYDFLTALEKAVFMMQEARAVIGIAE</sequence>
<name>A0A3R7QJT6_PENVA</name>
<dbReference type="InterPro" id="IPR017455">
    <property type="entry name" value="Znf_FYVE-rel"/>
</dbReference>
<dbReference type="EMBL" id="QCYY01001027">
    <property type="protein sequence ID" value="ROT81073.1"/>
    <property type="molecule type" value="Genomic_DNA"/>
</dbReference>
<dbReference type="GO" id="GO:0008270">
    <property type="term" value="F:zinc ion binding"/>
    <property type="evidence" value="ECO:0007669"/>
    <property type="project" value="UniProtKB-KW"/>
</dbReference>
<dbReference type="InterPro" id="IPR038632">
    <property type="entry name" value="ZFYVE21_C_sf"/>
</dbReference>
<dbReference type="InterPro" id="IPR013083">
    <property type="entry name" value="Znf_RING/FYVE/PHD"/>
</dbReference>
<evidence type="ECO:0000256" key="2">
    <source>
        <dbReference type="ARBA" id="ARBA00022771"/>
    </source>
</evidence>
<dbReference type="SMART" id="SM00064">
    <property type="entry name" value="FYVE"/>
    <property type="match status" value="1"/>
</dbReference>
<keyword evidence="2 4" id="KW-0863">Zinc-finger</keyword>
<dbReference type="OrthoDB" id="10018316at2759"/>
<dbReference type="Pfam" id="PF16696">
    <property type="entry name" value="ZFYVE21_C"/>
    <property type="match status" value="1"/>
</dbReference>
<accession>A0A3R7QJT6</accession>
<dbReference type="InterPro" id="IPR032031">
    <property type="entry name" value="ZFYVE21_C"/>
</dbReference>
<evidence type="ECO:0000256" key="3">
    <source>
        <dbReference type="ARBA" id="ARBA00022833"/>
    </source>
</evidence>
<evidence type="ECO:0000259" key="5">
    <source>
        <dbReference type="PROSITE" id="PS50178"/>
    </source>
</evidence>
<dbReference type="Gene3D" id="3.30.40.10">
    <property type="entry name" value="Zinc/RING finger domain, C3HC4 (zinc finger)"/>
    <property type="match status" value="1"/>
</dbReference>
<keyword evidence="1" id="KW-0479">Metal-binding</keyword>
<feature type="domain" description="FYVE-type" evidence="5">
    <location>
        <begin position="41"/>
        <end position="101"/>
    </location>
</feature>
<reference evidence="6 7" key="2">
    <citation type="submission" date="2019-01" db="EMBL/GenBank/DDBJ databases">
        <title>The decoding of complex shrimp genome reveals the adaptation for benthos swimmer, frequently molting mechanism and breeding impact on genome.</title>
        <authorList>
            <person name="Sun Y."/>
            <person name="Gao Y."/>
            <person name="Yu Y."/>
        </authorList>
    </citation>
    <scope>NUCLEOTIDE SEQUENCE [LARGE SCALE GENOMIC DNA]</scope>
    <source>
        <tissue evidence="6">Muscle</tissue>
    </source>
</reference>
<dbReference type="PANTHER" id="PTHR39490">
    <property type="entry name" value="ARRESTIN DOMAIN-CONTAINING PROTEIN D"/>
    <property type="match status" value="1"/>
</dbReference>
<dbReference type="InterPro" id="IPR011011">
    <property type="entry name" value="Znf_FYVE_PHD"/>
</dbReference>
<gene>
    <name evidence="6" type="ORF">C7M84_000178</name>
</gene>
<dbReference type="PROSITE" id="PS50178">
    <property type="entry name" value="ZF_FYVE"/>
    <property type="match status" value="1"/>
</dbReference>
<organism evidence="6 7">
    <name type="scientific">Penaeus vannamei</name>
    <name type="common">Whiteleg shrimp</name>
    <name type="synonym">Litopenaeus vannamei</name>
    <dbReference type="NCBI Taxonomy" id="6689"/>
    <lineage>
        <taxon>Eukaryota</taxon>
        <taxon>Metazoa</taxon>
        <taxon>Ecdysozoa</taxon>
        <taxon>Arthropoda</taxon>
        <taxon>Crustacea</taxon>
        <taxon>Multicrustacea</taxon>
        <taxon>Malacostraca</taxon>
        <taxon>Eumalacostraca</taxon>
        <taxon>Eucarida</taxon>
        <taxon>Decapoda</taxon>
        <taxon>Dendrobranchiata</taxon>
        <taxon>Penaeoidea</taxon>
        <taxon>Penaeidae</taxon>
        <taxon>Penaeus</taxon>
    </lineage>
</organism>
<dbReference type="PANTHER" id="PTHR39490:SF8">
    <property type="entry name" value="ZINC FINGER FYVE DOMAIN-CONTAINING PROTEIN 21"/>
    <property type="match status" value="1"/>
</dbReference>
<dbReference type="SUPFAM" id="SSF57903">
    <property type="entry name" value="FYVE/PHD zinc finger"/>
    <property type="match status" value="1"/>
</dbReference>
<evidence type="ECO:0000256" key="4">
    <source>
        <dbReference type="PROSITE-ProRule" id="PRU00091"/>
    </source>
</evidence>
<keyword evidence="7" id="KW-1185">Reference proteome</keyword>
<dbReference type="InterPro" id="IPR052113">
    <property type="entry name" value="FYVE-type_Zinc_Finger"/>
</dbReference>
<dbReference type="AlphaFoldDB" id="A0A3R7QJT6"/>
<dbReference type="Gene3D" id="2.30.29.160">
    <property type="entry name" value="Zinc finger FYVE domain-containing protein 21, C-terminal"/>
    <property type="match status" value="1"/>
</dbReference>
<dbReference type="Pfam" id="PF01363">
    <property type="entry name" value="FYVE"/>
    <property type="match status" value="1"/>
</dbReference>
<dbReference type="InterPro" id="IPR000306">
    <property type="entry name" value="Znf_FYVE"/>
</dbReference>
<evidence type="ECO:0000313" key="6">
    <source>
        <dbReference type="EMBL" id="ROT81073.1"/>
    </source>
</evidence>
<evidence type="ECO:0000256" key="1">
    <source>
        <dbReference type="ARBA" id="ARBA00022723"/>
    </source>
</evidence>
<evidence type="ECO:0000313" key="7">
    <source>
        <dbReference type="Proteomes" id="UP000283509"/>
    </source>
</evidence>
<protein>
    <recommendedName>
        <fullName evidence="5">FYVE-type domain-containing protein</fullName>
    </recommendedName>
</protein>
<comment type="caution">
    <text evidence="6">The sequence shown here is derived from an EMBL/GenBank/DDBJ whole genome shotgun (WGS) entry which is preliminary data.</text>
</comment>
<dbReference type="Proteomes" id="UP000283509">
    <property type="component" value="Unassembled WGS sequence"/>
</dbReference>
<proteinExistence type="predicted"/>